<organism evidence="1">
    <name type="scientific">Arion vulgaris</name>
    <dbReference type="NCBI Taxonomy" id="1028688"/>
    <lineage>
        <taxon>Eukaryota</taxon>
        <taxon>Metazoa</taxon>
        <taxon>Spiralia</taxon>
        <taxon>Lophotrochozoa</taxon>
        <taxon>Mollusca</taxon>
        <taxon>Gastropoda</taxon>
        <taxon>Heterobranchia</taxon>
        <taxon>Euthyneura</taxon>
        <taxon>Panpulmonata</taxon>
        <taxon>Eupulmonata</taxon>
        <taxon>Stylommatophora</taxon>
        <taxon>Helicina</taxon>
        <taxon>Arionoidea</taxon>
        <taxon>Arionidae</taxon>
        <taxon>Arion</taxon>
    </lineage>
</organism>
<dbReference type="AlphaFoldDB" id="A0A0B7BKZ8"/>
<gene>
    <name evidence="1" type="primary">ORF196040</name>
    <name evidence="2" type="synonym">ORF196045</name>
</gene>
<dbReference type="EMBL" id="HACG01046703">
    <property type="protein sequence ID" value="CEK93568.1"/>
    <property type="molecule type" value="Transcribed_RNA"/>
</dbReference>
<sequence>MFAIVTVDIQGLTVIEMSTNATQVQICASVEYVSTPPAVSNATAATVATQAGIVKSLLQNSHV</sequence>
<name>A0A0B7BKZ8_9EUPU</name>
<evidence type="ECO:0000313" key="1">
    <source>
        <dbReference type="EMBL" id="CEK93567.1"/>
    </source>
</evidence>
<accession>A0A0B7BKZ8</accession>
<evidence type="ECO:0000313" key="2">
    <source>
        <dbReference type="EMBL" id="CEK93568.1"/>
    </source>
</evidence>
<dbReference type="EMBL" id="HACG01046702">
    <property type="protein sequence ID" value="CEK93567.1"/>
    <property type="molecule type" value="Transcribed_RNA"/>
</dbReference>
<proteinExistence type="predicted"/>
<reference evidence="1" key="1">
    <citation type="submission" date="2014-12" db="EMBL/GenBank/DDBJ databases">
        <title>Insight into the proteome of Arion vulgaris.</title>
        <authorList>
            <person name="Aradska J."/>
            <person name="Bulat T."/>
            <person name="Smidak R."/>
            <person name="Sarate P."/>
            <person name="Gangsoo J."/>
            <person name="Sialana F."/>
            <person name="Bilban M."/>
            <person name="Lubec G."/>
        </authorList>
    </citation>
    <scope>NUCLEOTIDE SEQUENCE</scope>
    <source>
        <tissue evidence="1">Skin</tissue>
    </source>
</reference>
<protein>
    <submittedName>
        <fullName evidence="1">Uncharacterized protein</fullName>
    </submittedName>
</protein>